<gene>
    <name evidence="2" type="ORF">PGT21_006087</name>
</gene>
<evidence type="ECO:0000259" key="1">
    <source>
        <dbReference type="Pfam" id="PF03184"/>
    </source>
</evidence>
<dbReference type="AlphaFoldDB" id="A0A5B0QZR6"/>
<proteinExistence type="predicted"/>
<dbReference type="GO" id="GO:0003676">
    <property type="term" value="F:nucleic acid binding"/>
    <property type="evidence" value="ECO:0007669"/>
    <property type="project" value="InterPro"/>
</dbReference>
<comment type="caution">
    <text evidence="2">The sequence shown here is derived from an EMBL/GenBank/DDBJ whole genome shotgun (WGS) entry which is preliminary data.</text>
</comment>
<dbReference type="EMBL" id="VSWC01000001">
    <property type="protein sequence ID" value="KAA1118791.1"/>
    <property type="molecule type" value="Genomic_DNA"/>
</dbReference>
<keyword evidence="3" id="KW-1185">Reference proteome</keyword>
<dbReference type="OrthoDB" id="162969at2759"/>
<sequence length="219" mass="24699">MEGLCLSNVKVHFLPPNLTSVLQPCDAGIIRAFKAHYRKRYLEFAMTDVATEVVSVVRSPIAKDADLEEIVEQTKSTLNKLAQYPSIPGSSKKSRITIDELLSPTSESKLVHDIVPIPSDKEILRAIRQENQEIVQEELEEEQDQDIDDQPERVPWSLTQMKTALNEIQFGLLSQPESKFSGAWLAQIKSIELLQAQIKDAQWSGLKQTTIDSFLTQPQ</sequence>
<evidence type="ECO:0000313" key="3">
    <source>
        <dbReference type="Proteomes" id="UP000324748"/>
    </source>
</evidence>
<protein>
    <recommendedName>
        <fullName evidence="1">DDE-1 domain-containing protein</fullName>
    </recommendedName>
</protein>
<reference evidence="2 3" key="1">
    <citation type="submission" date="2019-05" db="EMBL/GenBank/DDBJ databases">
        <title>Emergence of the Ug99 lineage of the wheat stem rust pathogen through somatic hybridization.</title>
        <authorList>
            <person name="Li F."/>
            <person name="Upadhyaya N.M."/>
            <person name="Sperschneider J."/>
            <person name="Matny O."/>
            <person name="Nguyen-Phuc H."/>
            <person name="Mago R."/>
            <person name="Raley C."/>
            <person name="Miller M.E."/>
            <person name="Silverstein K.A.T."/>
            <person name="Henningsen E."/>
            <person name="Hirsch C.D."/>
            <person name="Visser B."/>
            <person name="Pretorius Z.A."/>
            <person name="Steffenson B.J."/>
            <person name="Schwessinger B."/>
            <person name="Dodds P.N."/>
            <person name="Figueroa M."/>
        </authorList>
    </citation>
    <scope>NUCLEOTIDE SEQUENCE [LARGE SCALE GENOMIC DNA]</scope>
    <source>
        <strain evidence="2">21-0</strain>
    </source>
</reference>
<dbReference type="Proteomes" id="UP000324748">
    <property type="component" value="Unassembled WGS sequence"/>
</dbReference>
<dbReference type="Pfam" id="PF03184">
    <property type="entry name" value="DDE_1"/>
    <property type="match status" value="1"/>
</dbReference>
<organism evidence="2 3">
    <name type="scientific">Puccinia graminis f. sp. tritici</name>
    <dbReference type="NCBI Taxonomy" id="56615"/>
    <lineage>
        <taxon>Eukaryota</taxon>
        <taxon>Fungi</taxon>
        <taxon>Dikarya</taxon>
        <taxon>Basidiomycota</taxon>
        <taxon>Pucciniomycotina</taxon>
        <taxon>Pucciniomycetes</taxon>
        <taxon>Pucciniales</taxon>
        <taxon>Pucciniaceae</taxon>
        <taxon>Puccinia</taxon>
    </lineage>
</organism>
<accession>A0A5B0QZR6</accession>
<feature type="domain" description="DDE-1" evidence="1">
    <location>
        <begin position="6"/>
        <end position="47"/>
    </location>
</feature>
<name>A0A5B0QZR6_PUCGR</name>
<dbReference type="InterPro" id="IPR004875">
    <property type="entry name" value="DDE_SF_endonuclease_dom"/>
</dbReference>
<evidence type="ECO:0000313" key="2">
    <source>
        <dbReference type="EMBL" id="KAA1118791.1"/>
    </source>
</evidence>